<sequence length="137" mass="15463">MRLTDFDWPEIVLDLRRAGMAQHEVARALGPAAGESMVRQYLAGATPAHWRGELLLALWEEKTGRVRADAPRRPAEARRVPERRRRMSGTAQMPAEQLLAVARAYNMSVTTLTHLLNRGRRQSQARAHNLSLPGFED</sequence>
<dbReference type="STRING" id="123899.SAMEA3906487_00145"/>
<feature type="region of interest" description="Disordered" evidence="1">
    <location>
        <begin position="66"/>
        <end position="93"/>
    </location>
</feature>
<evidence type="ECO:0000313" key="2">
    <source>
        <dbReference type="EMBL" id="SAI66202.1"/>
    </source>
</evidence>
<organism evidence="2 3">
    <name type="scientific">Bordetella trematum</name>
    <dbReference type="NCBI Taxonomy" id="123899"/>
    <lineage>
        <taxon>Bacteria</taxon>
        <taxon>Pseudomonadati</taxon>
        <taxon>Pseudomonadota</taxon>
        <taxon>Betaproteobacteria</taxon>
        <taxon>Burkholderiales</taxon>
        <taxon>Alcaligenaceae</taxon>
        <taxon>Bordetella</taxon>
    </lineage>
</organism>
<dbReference type="EMBL" id="LT546645">
    <property type="protein sequence ID" value="SAI66202.1"/>
    <property type="molecule type" value="Genomic_DNA"/>
</dbReference>
<protein>
    <submittedName>
        <fullName evidence="2">Uncharacterized protein</fullName>
    </submittedName>
</protein>
<evidence type="ECO:0000313" key="3">
    <source>
        <dbReference type="Proteomes" id="UP000076825"/>
    </source>
</evidence>
<proteinExistence type="predicted"/>
<accession>A0A157PVJ7</accession>
<gene>
    <name evidence="2" type="ORF">SAMEA3906487_00145</name>
</gene>
<dbReference type="RefSeq" id="WP_063491383.1">
    <property type="nucleotide sequence ID" value="NZ_CP016340.1"/>
</dbReference>
<dbReference type="GeneID" id="56591601"/>
<keyword evidence="3" id="KW-1185">Reference proteome</keyword>
<feature type="compositionally biased region" description="Basic and acidic residues" evidence="1">
    <location>
        <begin position="66"/>
        <end position="80"/>
    </location>
</feature>
<dbReference type="KEGG" id="btrm:SAMEA390648700145"/>
<dbReference type="AlphaFoldDB" id="A0A157PVJ7"/>
<dbReference type="Proteomes" id="UP000076825">
    <property type="component" value="Chromosome 1"/>
</dbReference>
<name>A0A157PVJ7_9BORD</name>
<reference evidence="2 3" key="1">
    <citation type="submission" date="2016-04" db="EMBL/GenBank/DDBJ databases">
        <authorList>
            <consortium name="Pathogen Informatics"/>
        </authorList>
    </citation>
    <scope>NUCLEOTIDE SEQUENCE [LARGE SCALE GENOMIC DNA]</scope>
    <source>
        <strain evidence="2 3">H044680328</strain>
    </source>
</reference>
<dbReference type="PATRIC" id="fig|123899.6.peg.134"/>
<evidence type="ECO:0000256" key="1">
    <source>
        <dbReference type="SAM" id="MobiDB-lite"/>
    </source>
</evidence>